<evidence type="ECO:0000313" key="1">
    <source>
        <dbReference type="EMBL" id="MED6193519.1"/>
    </source>
</evidence>
<keyword evidence="2" id="KW-1185">Reference proteome</keyword>
<proteinExistence type="predicted"/>
<sequence>MNNTSLRGKKMFVEETRTRRDNKHLVEHKTRYQVVYDSVSRDELVQGTKVVHGREWDLSAELVMMDRGDDGEQDEKTVITKEILDKWKFLDVEKCPFFVLSNESDLLAEIVMLKRNKVEEDQGVSKELGKVRGRMGARDSGGARNVEIE</sequence>
<dbReference type="Proteomes" id="UP001341840">
    <property type="component" value="Unassembled WGS sequence"/>
</dbReference>
<organism evidence="1 2">
    <name type="scientific">Stylosanthes scabra</name>
    <dbReference type="NCBI Taxonomy" id="79078"/>
    <lineage>
        <taxon>Eukaryota</taxon>
        <taxon>Viridiplantae</taxon>
        <taxon>Streptophyta</taxon>
        <taxon>Embryophyta</taxon>
        <taxon>Tracheophyta</taxon>
        <taxon>Spermatophyta</taxon>
        <taxon>Magnoliopsida</taxon>
        <taxon>eudicotyledons</taxon>
        <taxon>Gunneridae</taxon>
        <taxon>Pentapetalae</taxon>
        <taxon>rosids</taxon>
        <taxon>fabids</taxon>
        <taxon>Fabales</taxon>
        <taxon>Fabaceae</taxon>
        <taxon>Papilionoideae</taxon>
        <taxon>50 kb inversion clade</taxon>
        <taxon>dalbergioids sensu lato</taxon>
        <taxon>Dalbergieae</taxon>
        <taxon>Pterocarpus clade</taxon>
        <taxon>Stylosanthes</taxon>
    </lineage>
</organism>
<reference evidence="1 2" key="1">
    <citation type="journal article" date="2023" name="Plants (Basel)">
        <title>Bridging the Gap: Combining Genomics and Transcriptomics Approaches to Understand Stylosanthes scabra, an Orphan Legume from the Brazilian Caatinga.</title>
        <authorList>
            <person name="Ferreira-Neto J.R.C."/>
            <person name="da Silva M.D."/>
            <person name="Binneck E."/>
            <person name="de Melo N.F."/>
            <person name="da Silva R.H."/>
            <person name="de Melo A.L.T.M."/>
            <person name="Pandolfi V."/>
            <person name="Bustamante F.O."/>
            <person name="Brasileiro-Vidal A.C."/>
            <person name="Benko-Iseppon A.M."/>
        </authorList>
    </citation>
    <scope>NUCLEOTIDE SEQUENCE [LARGE SCALE GENOMIC DNA]</scope>
    <source>
        <tissue evidence="1">Leaves</tissue>
    </source>
</reference>
<accession>A0ABU6X5W8</accession>
<evidence type="ECO:0000313" key="2">
    <source>
        <dbReference type="Proteomes" id="UP001341840"/>
    </source>
</evidence>
<dbReference type="EMBL" id="JASCZI010211513">
    <property type="protein sequence ID" value="MED6193519.1"/>
    <property type="molecule type" value="Genomic_DNA"/>
</dbReference>
<protein>
    <submittedName>
        <fullName evidence="1">Uncharacterized protein</fullName>
    </submittedName>
</protein>
<gene>
    <name evidence="1" type="ORF">PIB30_020321</name>
</gene>
<name>A0ABU6X5W8_9FABA</name>
<comment type="caution">
    <text evidence="1">The sequence shown here is derived from an EMBL/GenBank/DDBJ whole genome shotgun (WGS) entry which is preliminary data.</text>
</comment>